<dbReference type="EMBL" id="CAADFP010000220">
    <property type="protein sequence ID" value="VFK33701.1"/>
    <property type="molecule type" value="Genomic_DNA"/>
</dbReference>
<dbReference type="EMBL" id="CAADFM010000217">
    <property type="protein sequence ID" value="VFK19204.1"/>
    <property type="molecule type" value="Genomic_DNA"/>
</dbReference>
<reference evidence="1" key="1">
    <citation type="submission" date="2019-02" db="EMBL/GenBank/DDBJ databases">
        <authorList>
            <person name="Gruber-Vodicka R. H."/>
            <person name="Seah K. B. B."/>
        </authorList>
    </citation>
    <scope>NUCLEOTIDE SEQUENCE</scope>
    <source>
        <strain evidence="1">BECK_S312</strain>
        <strain evidence="2">BECK_S426</strain>
    </source>
</reference>
<proteinExistence type="predicted"/>
<protein>
    <submittedName>
        <fullName evidence="1">Uncharacterized protein</fullName>
    </submittedName>
</protein>
<name>A0A450WQC9_9GAMM</name>
<organism evidence="1">
    <name type="scientific">Candidatus Kentrum sp. LPFa</name>
    <dbReference type="NCBI Taxonomy" id="2126335"/>
    <lineage>
        <taxon>Bacteria</taxon>
        <taxon>Pseudomonadati</taxon>
        <taxon>Pseudomonadota</taxon>
        <taxon>Gammaproteobacteria</taxon>
        <taxon>Candidatus Kentrum</taxon>
    </lineage>
</organism>
<accession>A0A450WQC9</accession>
<evidence type="ECO:0000313" key="2">
    <source>
        <dbReference type="EMBL" id="VFK33701.1"/>
    </source>
</evidence>
<evidence type="ECO:0000313" key="1">
    <source>
        <dbReference type="EMBL" id="VFK19204.1"/>
    </source>
</evidence>
<sequence>MKVKAEKSLYSPSQILSSNSPVRTLIEDEIESITTAKNNKDKALQCVKLRQALNYLGPLSSRDESYAAIAALQKANYDPERTVWHERLGCLTFEEIEYVRKKFPKFWFGSCGSKRCRVAKNFINNWVASNGSAVGANAINWSTTLGGEYKESSGTEIELQRAVKLRRRYGNIRPIGNSGYAAIGALFDKVDGKGKPCVYDVGIEIVLKKYNSVWQVGSAIITETDEKFDDGKTPTTRYKGMKKCKES</sequence>
<dbReference type="AlphaFoldDB" id="A0A450WQC9"/>
<gene>
    <name evidence="1" type="ORF">BECKLPF1236A_GA0070988_102171</name>
    <name evidence="2" type="ORF">BECKLPF1236C_GA0070990_102201</name>
</gene>